<dbReference type="InterPro" id="IPR001810">
    <property type="entry name" value="F-box_dom"/>
</dbReference>
<dbReference type="Pfam" id="PF00646">
    <property type="entry name" value="F-box"/>
    <property type="match status" value="1"/>
</dbReference>
<dbReference type="PANTHER" id="PTHR31111">
    <property type="entry name" value="BNAA05G37150D PROTEIN-RELATED"/>
    <property type="match status" value="1"/>
</dbReference>
<dbReference type="InterPro" id="IPR036047">
    <property type="entry name" value="F-box-like_dom_sf"/>
</dbReference>
<keyword evidence="3" id="KW-1185">Reference proteome</keyword>
<name>A0ABR2B623_9ROSI</name>
<gene>
    <name evidence="2" type="ORF">V6N12_002420</name>
</gene>
<protein>
    <recommendedName>
        <fullName evidence="1">F-box domain-containing protein</fullName>
    </recommendedName>
</protein>
<evidence type="ECO:0000259" key="1">
    <source>
        <dbReference type="SMART" id="SM00256"/>
    </source>
</evidence>
<dbReference type="SUPFAM" id="SSF81383">
    <property type="entry name" value="F-box domain"/>
    <property type="match status" value="1"/>
</dbReference>
<sequence length="328" mass="38015">MFSFMSAPQRQPTLGDDTGNGGGFEYLADDLVVEILRQLTAEHLWLRCRRVCRRWYALISSPPFARAHLQQSPSTFFAWYLARYTTPKLITSLDFIFPDNASRPFSVINEVLVENWKLFGAYPVASAKKFNPITGELISIHNPITFTLSGFCGFFYHSSRQEYKLLHCHRPGNTGTNFAYAMLTLGSTQWRNLCSLPHRVRPESPPGNTRQHSLLDDSCFISHMMNLLEMDGRLTCWCLLGEDVCAWAVDVSDRENYTPASLVQIYHLDFNRRFESYFTEEVPDNYHVKLVSVQNRELVLLWDGKRVFRYDLLTNCVRKIRIGYRLKI</sequence>
<reference evidence="2 3" key="1">
    <citation type="journal article" date="2024" name="G3 (Bethesda)">
        <title>Genome assembly of Hibiscus sabdariffa L. provides insights into metabolisms of medicinal natural products.</title>
        <authorList>
            <person name="Kim T."/>
        </authorList>
    </citation>
    <scope>NUCLEOTIDE SEQUENCE [LARGE SCALE GENOMIC DNA]</scope>
    <source>
        <strain evidence="2">TK-2024</strain>
        <tissue evidence="2">Old leaves</tissue>
    </source>
</reference>
<dbReference type="SMART" id="SM00256">
    <property type="entry name" value="FBOX"/>
    <property type="match status" value="1"/>
</dbReference>
<comment type="caution">
    <text evidence="2">The sequence shown here is derived from an EMBL/GenBank/DDBJ whole genome shotgun (WGS) entry which is preliminary data.</text>
</comment>
<dbReference type="PANTHER" id="PTHR31111:SF136">
    <property type="entry name" value="F-BOX ASSOCIATED DOMAIN-CONTAINING PROTEIN"/>
    <property type="match status" value="1"/>
</dbReference>
<proteinExistence type="predicted"/>
<feature type="domain" description="F-box" evidence="1">
    <location>
        <begin position="27"/>
        <end position="68"/>
    </location>
</feature>
<dbReference type="EMBL" id="JBBPBM010000182">
    <property type="protein sequence ID" value="KAK8501682.1"/>
    <property type="molecule type" value="Genomic_DNA"/>
</dbReference>
<dbReference type="Proteomes" id="UP001472677">
    <property type="component" value="Unassembled WGS sequence"/>
</dbReference>
<organism evidence="2 3">
    <name type="scientific">Hibiscus sabdariffa</name>
    <name type="common">roselle</name>
    <dbReference type="NCBI Taxonomy" id="183260"/>
    <lineage>
        <taxon>Eukaryota</taxon>
        <taxon>Viridiplantae</taxon>
        <taxon>Streptophyta</taxon>
        <taxon>Embryophyta</taxon>
        <taxon>Tracheophyta</taxon>
        <taxon>Spermatophyta</taxon>
        <taxon>Magnoliopsida</taxon>
        <taxon>eudicotyledons</taxon>
        <taxon>Gunneridae</taxon>
        <taxon>Pentapetalae</taxon>
        <taxon>rosids</taxon>
        <taxon>malvids</taxon>
        <taxon>Malvales</taxon>
        <taxon>Malvaceae</taxon>
        <taxon>Malvoideae</taxon>
        <taxon>Hibiscus</taxon>
    </lineage>
</organism>
<evidence type="ECO:0000313" key="3">
    <source>
        <dbReference type="Proteomes" id="UP001472677"/>
    </source>
</evidence>
<accession>A0ABR2B623</accession>
<evidence type="ECO:0000313" key="2">
    <source>
        <dbReference type="EMBL" id="KAK8501682.1"/>
    </source>
</evidence>
<dbReference type="Gene3D" id="1.20.1280.50">
    <property type="match status" value="1"/>
</dbReference>